<keyword evidence="5" id="KW-0325">Glycoprotein</keyword>
<feature type="active site" description="Acyl-ester intermediate" evidence="7">
    <location>
        <position position="228"/>
    </location>
</feature>
<keyword evidence="10" id="KW-0732">Signal</keyword>
<dbReference type="GO" id="GO:0006581">
    <property type="term" value="P:acetylcholine catabolic process"/>
    <property type="evidence" value="ECO:0007669"/>
    <property type="project" value="TreeGrafter"/>
</dbReference>
<keyword evidence="3" id="KW-0378">Hydrolase</keyword>
<dbReference type="Gene3D" id="3.40.50.1820">
    <property type="entry name" value="alpha/beta hydrolase"/>
    <property type="match status" value="2"/>
</dbReference>
<feature type="active site" description="Charge relay system" evidence="7">
    <location>
        <position position="356"/>
    </location>
</feature>
<dbReference type="InterPro" id="IPR050654">
    <property type="entry name" value="AChE-related_enzymes"/>
</dbReference>
<evidence type="ECO:0000313" key="13">
    <source>
        <dbReference type="Proteomes" id="UP000821866"/>
    </source>
</evidence>
<keyword evidence="2" id="KW-0719">Serine esterase</keyword>
<keyword evidence="9" id="KW-1133">Transmembrane helix</keyword>
<dbReference type="VEuPathDB" id="VectorBase:LOC119171572"/>
<dbReference type="GO" id="GO:0005615">
    <property type="term" value="C:extracellular space"/>
    <property type="evidence" value="ECO:0007669"/>
    <property type="project" value="TreeGrafter"/>
</dbReference>
<evidence type="ECO:0000256" key="2">
    <source>
        <dbReference type="ARBA" id="ARBA00022487"/>
    </source>
</evidence>
<gene>
    <name evidence="12" type="ORF">HPB51_014708</name>
</gene>
<feature type="transmembrane region" description="Helical" evidence="9">
    <location>
        <begin position="1111"/>
        <end position="1132"/>
    </location>
</feature>
<evidence type="ECO:0000256" key="3">
    <source>
        <dbReference type="ARBA" id="ARBA00022801"/>
    </source>
</evidence>
<evidence type="ECO:0000256" key="5">
    <source>
        <dbReference type="ARBA" id="ARBA00023180"/>
    </source>
</evidence>
<comment type="caution">
    <text evidence="12">The sequence shown here is derived from an EMBL/GenBank/DDBJ whole genome shotgun (WGS) entry which is preliminary data.</text>
</comment>
<comment type="similarity">
    <text evidence="1">Belongs to the type-B carboxylesterase/lipase family.</text>
</comment>
<dbReference type="SUPFAM" id="SSF53474">
    <property type="entry name" value="alpha/beta-Hydrolases"/>
    <property type="match status" value="2"/>
</dbReference>
<dbReference type="PRINTS" id="PR00878">
    <property type="entry name" value="CHOLNESTRASE"/>
</dbReference>
<dbReference type="EMBL" id="JABSTU010000008">
    <property type="protein sequence ID" value="KAH8023459.1"/>
    <property type="molecule type" value="Genomic_DNA"/>
</dbReference>
<keyword evidence="13" id="KW-1185">Reference proteome</keyword>
<keyword evidence="9" id="KW-0472">Membrane</keyword>
<evidence type="ECO:0000256" key="9">
    <source>
        <dbReference type="SAM" id="Phobius"/>
    </source>
</evidence>
<dbReference type="GO" id="GO:0003990">
    <property type="term" value="F:acetylcholinesterase activity"/>
    <property type="evidence" value="ECO:0007669"/>
    <property type="project" value="UniProtKB-EC"/>
</dbReference>
<protein>
    <recommendedName>
        <fullName evidence="11">Carboxylesterase type B domain-containing protein</fullName>
    </recommendedName>
</protein>
<dbReference type="Proteomes" id="UP000821866">
    <property type="component" value="Chromosome 6"/>
</dbReference>
<feature type="domain" description="Carboxylesterase type B" evidence="11">
    <location>
        <begin position="31"/>
        <end position="533"/>
    </location>
</feature>
<dbReference type="PANTHER" id="PTHR43918:SF4">
    <property type="entry name" value="CARBOXYLIC ESTER HYDROLASE"/>
    <property type="match status" value="1"/>
</dbReference>
<accession>A0A9J6DN92</accession>
<dbReference type="PROSITE" id="PS00122">
    <property type="entry name" value="CARBOXYLESTERASE_B_1"/>
    <property type="match status" value="2"/>
</dbReference>
<dbReference type="AlphaFoldDB" id="A0A9J6DN92"/>
<dbReference type="InterPro" id="IPR029058">
    <property type="entry name" value="AB_hydrolase_fold"/>
</dbReference>
<evidence type="ECO:0000256" key="8">
    <source>
        <dbReference type="SAM" id="MobiDB-lite"/>
    </source>
</evidence>
<dbReference type="GO" id="GO:0005886">
    <property type="term" value="C:plasma membrane"/>
    <property type="evidence" value="ECO:0007669"/>
    <property type="project" value="TreeGrafter"/>
</dbReference>
<name>A0A9J6DN92_RHIMP</name>
<reference evidence="12" key="2">
    <citation type="submission" date="2021-09" db="EMBL/GenBank/DDBJ databases">
        <authorList>
            <person name="Jia N."/>
            <person name="Wang J."/>
            <person name="Shi W."/>
            <person name="Du L."/>
            <person name="Sun Y."/>
            <person name="Zhan W."/>
            <person name="Jiang J."/>
            <person name="Wang Q."/>
            <person name="Zhang B."/>
            <person name="Ji P."/>
            <person name="Sakyi L.B."/>
            <person name="Cui X."/>
            <person name="Yuan T."/>
            <person name="Jiang B."/>
            <person name="Yang W."/>
            <person name="Lam T.T.-Y."/>
            <person name="Chang Q."/>
            <person name="Ding S."/>
            <person name="Wang X."/>
            <person name="Zhu J."/>
            <person name="Ruan X."/>
            <person name="Zhao L."/>
            <person name="Wei J."/>
            <person name="Que T."/>
            <person name="Du C."/>
            <person name="Cheng J."/>
            <person name="Dai P."/>
            <person name="Han X."/>
            <person name="Huang E."/>
            <person name="Gao Y."/>
            <person name="Liu J."/>
            <person name="Shao H."/>
            <person name="Ye R."/>
            <person name="Li L."/>
            <person name="Wei W."/>
            <person name="Wang X."/>
            <person name="Wang C."/>
            <person name="Huo Q."/>
            <person name="Li W."/>
            <person name="Guo W."/>
            <person name="Chen H."/>
            <person name="Chen S."/>
            <person name="Zhou L."/>
            <person name="Zhou L."/>
            <person name="Ni X."/>
            <person name="Tian J."/>
            <person name="Zhou Y."/>
            <person name="Sheng Y."/>
            <person name="Liu T."/>
            <person name="Pan Y."/>
            <person name="Xia L."/>
            <person name="Li J."/>
            <person name="Zhao F."/>
            <person name="Cao W."/>
        </authorList>
    </citation>
    <scope>NUCLEOTIDE SEQUENCE</scope>
    <source>
        <strain evidence="12">Rmic-2018</strain>
        <tissue evidence="12">Larvae</tissue>
    </source>
</reference>
<evidence type="ECO:0000256" key="10">
    <source>
        <dbReference type="SAM" id="SignalP"/>
    </source>
</evidence>
<feature type="domain" description="Carboxylesterase type B" evidence="11">
    <location>
        <begin position="568"/>
        <end position="1075"/>
    </location>
</feature>
<keyword evidence="4" id="KW-1015">Disulfide bond</keyword>
<feature type="signal peptide" evidence="10">
    <location>
        <begin position="1"/>
        <end position="27"/>
    </location>
</feature>
<dbReference type="PANTHER" id="PTHR43918">
    <property type="entry name" value="ACETYLCHOLINESTERASE"/>
    <property type="match status" value="1"/>
</dbReference>
<dbReference type="InterPro" id="IPR000997">
    <property type="entry name" value="Cholinesterase"/>
</dbReference>
<evidence type="ECO:0000256" key="6">
    <source>
        <dbReference type="ARBA" id="ARBA00048484"/>
    </source>
</evidence>
<evidence type="ECO:0000259" key="11">
    <source>
        <dbReference type="Pfam" id="PF00135"/>
    </source>
</evidence>
<evidence type="ECO:0000256" key="4">
    <source>
        <dbReference type="ARBA" id="ARBA00023157"/>
    </source>
</evidence>
<dbReference type="InterPro" id="IPR002018">
    <property type="entry name" value="CarbesteraseB"/>
</dbReference>
<comment type="catalytic activity">
    <reaction evidence="6">
        <text>acetylcholine + H2O = choline + acetate + H(+)</text>
        <dbReference type="Rhea" id="RHEA:17561"/>
        <dbReference type="ChEBI" id="CHEBI:15354"/>
        <dbReference type="ChEBI" id="CHEBI:15355"/>
        <dbReference type="ChEBI" id="CHEBI:15377"/>
        <dbReference type="ChEBI" id="CHEBI:15378"/>
        <dbReference type="ChEBI" id="CHEBI:30089"/>
        <dbReference type="EC" id="3.1.1.7"/>
    </reaction>
</comment>
<proteinExistence type="inferred from homology"/>
<evidence type="ECO:0000256" key="7">
    <source>
        <dbReference type="PIRSR" id="PIRSR600997-1"/>
    </source>
</evidence>
<evidence type="ECO:0000256" key="1">
    <source>
        <dbReference type="ARBA" id="ARBA00005964"/>
    </source>
</evidence>
<organism evidence="12 13">
    <name type="scientific">Rhipicephalus microplus</name>
    <name type="common">Cattle tick</name>
    <name type="synonym">Boophilus microplus</name>
    <dbReference type="NCBI Taxonomy" id="6941"/>
    <lineage>
        <taxon>Eukaryota</taxon>
        <taxon>Metazoa</taxon>
        <taxon>Ecdysozoa</taxon>
        <taxon>Arthropoda</taxon>
        <taxon>Chelicerata</taxon>
        <taxon>Arachnida</taxon>
        <taxon>Acari</taxon>
        <taxon>Parasitiformes</taxon>
        <taxon>Ixodida</taxon>
        <taxon>Ixodoidea</taxon>
        <taxon>Ixodidae</taxon>
        <taxon>Rhipicephalinae</taxon>
        <taxon>Rhipicephalus</taxon>
        <taxon>Boophilus</taxon>
    </lineage>
</organism>
<feature type="active site" description="Charge relay system" evidence="7">
    <location>
        <position position="471"/>
    </location>
</feature>
<feature type="region of interest" description="Disordered" evidence="8">
    <location>
        <begin position="1067"/>
        <end position="1102"/>
    </location>
</feature>
<evidence type="ECO:0000313" key="12">
    <source>
        <dbReference type="EMBL" id="KAH8023459.1"/>
    </source>
</evidence>
<dbReference type="Pfam" id="PF00135">
    <property type="entry name" value="COesterase"/>
    <property type="match status" value="2"/>
</dbReference>
<reference evidence="12" key="1">
    <citation type="journal article" date="2020" name="Cell">
        <title>Large-Scale Comparative Analyses of Tick Genomes Elucidate Their Genetic Diversity and Vector Capacities.</title>
        <authorList>
            <consortium name="Tick Genome and Microbiome Consortium (TIGMIC)"/>
            <person name="Jia N."/>
            <person name="Wang J."/>
            <person name="Shi W."/>
            <person name="Du L."/>
            <person name="Sun Y."/>
            <person name="Zhan W."/>
            <person name="Jiang J.F."/>
            <person name="Wang Q."/>
            <person name="Zhang B."/>
            <person name="Ji P."/>
            <person name="Bell-Sakyi L."/>
            <person name="Cui X.M."/>
            <person name="Yuan T.T."/>
            <person name="Jiang B.G."/>
            <person name="Yang W.F."/>
            <person name="Lam T.T."/>
            <person name="Chang Q.C."/>
            <person name="Ding S.J."/>
            <person name="Wang X.J."/>
            <person name="Zhu J.G."/>
            <person name="Ruan X.D."/>
            <person name="Zhao L."/>
            <person name="Wei J.T."/>
            <person name="Ye R.Z."/>
            <person name="Que T.C."/>
            <person name="Du C.H."/>
            <person name="Zhou Y.H."/>
            <person name="Cheng J.X."/>
            <person name="Dai P.F."/>
            <person name="Guo W.B."/>
            <person name="Han X.H."/>
            <person name="Huang E.J."/>
            <person name="Li L.F."/>
            <person name="Wei W."/>
            <person name="Gao Y.C."/>
            <person name="Liu J.Z."/>
            <person name="Shao H.Z."/>
            <person name="Wang X."/>
            <person name="Wang C.C."/>
            <person name="Yang T.C."/>
            <person name="Huo Q.B."/>
            <person name="Li W."/>
            <person name="Chen H.Y."/>
            <person name="Chen S.E."/>
            <person name="Zhou L.G."/>
            <person name="Ni X.B."/>
            <person name="Tian J.H."/>
            <person name="Sheng Y."/>
            <person name="Liu T."/>
            <person name="Pan Y.S."/>
            <person name="Xia L.Y."/>
            <person name="Li J."/>
            <person name="Zhao F."/>
            <person name="Cao W.C."/>
        </authorList>
    </citation>
    <scope>NUCLEOTIDE SEQUENCE</scope>
    <source>
        <strain evidence="12">Rmic-2018</strain>
    </source>
</reference>
<feature type="chain" id="PRO_5039945346" description="Carboxylesterase type B domain-containing protein" evidence="10">
    <location>
        <begin position="28"/>
        <end position="1139"/>
    </location>
</feature>
<dbReference type="VEuPathDB" id="VectorBase:LOC119171573"/>
<keyword evidence="9" id="KW-0812">Transmembrane</keyword>
<dbReference type="InterPro" id="IPR019826">
    <property type="entry name" value="Carboxylesterase_B_AS"/>
</dbReference>
<sequence>MARCTQCTWSLAVTLVVAVSFVPCVYSAESEPVVSTSSGLVVGKRVNINGKNVDSFLGIPYAAAPIGQLRFERPQAAAPWNGTYRATNMPAPCWQTTLRFVDGAPLDYHSSASEDCLYLNVWRKSSTCSDSTGCDARRPVIVFIHGGGFTWGDSALFVYNMANLAALSDVVCVTFNYRVSILGFLSLDRPELPGNMGLWDQNLALRWVRTNIASFGGDPDDVTLMGQSAGGICVGLHAASPHSQGLFKKAFMTSGAPLSLILGSSHSGEGKFLHIVGLLGCYDYKRTLDDQLSDAVACLKKLNASFIFRTLEGQDAMVQVFVPTLGNDFISRSPFSENTWKTLPIEKVVLGSVLNEGTLLLDNIQYASPGLKTILSTDYRLAITLAMQPMFGISVKQARSIVRAYFGDHDIEHTQERVRKLFSELLGDAVFDCPVQLMSELTSQQGIDTYRYLFAHRGSYSFWPKWMGVAHSDETMYILGSLPFLNNTAYRIKAMGEAASDIMSSKNYTSEEEKMMEEVVSAVASFAKTGVDLDGSARQGVSFLSRAPVSRVRCRGTDPLPATTASDAPVVRIDSGLVAGQQIEVGGRHLYAYLGIPYAHPPVGDYRFRKPVRNAHWEGVYNASRKPTPCRQLPIPLVGSLSLNYSGSSEDCLQMNVWTPLSACLSSKAENCEKQLPVVVFIHGGGFQWGDSALFMHDPANAVALSGVVYVTFNYRVGLHGFLSLELSELPGNIGFWDQNLALKWVRRNVAAFGGNPNEITVCGQSAGAISAAVQAASPHSKGLFQRLILQSGSPMSLVMGDYIKGKGKFINVAGALGCYDTNRTLEEQLSDIIGCLRHLEPAELIKKLQSLDIVQQSFVPHDNDEFLPFSVASREPWSKLGVKEQILGTTQNEAAIFFHLAVMQYPDLADLFVMHYRTVCTMAITQLFGLPIVQARGIVSAYFGDSEDDISYEELRDIASEMLGDVLFDCPAQLYADTTSGSGVKTYRYVFAHKASHSVFPNWMGVAHGEDVLYTLGSLPFLKDKSRYTDPFGDIGKRFLATQDYTAEEERFMEEVVSAWNSFARTGDESPNARKTASTIDKTAKPSARTPKKKNTPSLAEDNMVSTAPAVIHSTSVLAFVSITCLFGFLLDARLLNS</sequence>
<dbReference type="GO" id="GO:0019695">
    <property type="term" value="P:choline metabolic process"/>
    <property type="evidence" value="ECO:0007669"/>
    <property type="project" value="TreeGrafter"/>
</dbReference>